<evidence type="ECO:0000256" key="1">
    <source>
        <dbReference type="SAM" id="Coils"/>
    </source>
</evidence>
<reference evidence="2 3" key="1">
    <citation type="submission" date="2019-12" db="EMBL/GenBank/DDBJ databases">
        <title>Complete genome sequence of Streptococcus sp. CNU G2 isolated frome Bos taurus coreanae.</title>
        <authorList>
            <person name="Park S.Y."/>
            <person name="Kim J.H."/>
            <person name="Seo S.W."/>
        </authorList>
    </citation>
    <scope>NUCLEOTIDE SEQUENCE [LARGE SCALE GENOMIC DNA]</scope>
    <source>
        <strain evidence="2 3">CNU G2</strain>
        <plasmid evidence="3">p_cnu_g2</plasmid>
    </source>
</reference>
<gene>
    <name evidence="2" type="ORF">GPZ88_10010</name>
</gene>
<keyword evidence="2" id="KW-0614">Plasmid</keyword>
<dbReference type="KEGG" id="srum:GPZ88_10010"/>
<organism evidence="2 3">
    <name type="scientific">Streptococcus ruminicola</name>
    <dbReference type="NCBI Taxonomy" id="2686210"/>
    <lineage>
        <taxon>Bacteria</taxon>
        <taxon>Bacillati</taxon>
        <taxon>Bacillota</taxon>
        <taxon>Bacilli</taxon>
        <taxon>Lactobacillales</taxon>
        <taxon>Streptococcaceae</taxon>
        <taxon>Streptococcus</taxon>
    </lineage>
</organism>
<accession>A0A6G8I2P8</accession>
<keyword evidence="1" id="KW-0175">Coiled coil</keyword>
<geneLocation type="plasmid" evidence="3">
    <name>p_cnu_g2</name>
</geneLocation>
<protein>
    <submittedName>
        <fullName evidence="2">Uncharacterized protein</fullName>
    </submittedName>
</protein>
<feature type="coiled-coil region" evidence="1">
    <location>
        <begin position="244"/>
        <end position="271"/>
    </location>
</feature>
<proteinExistence type="predicted"/>
<dbReference type="Proteomes" id="UP000503166">
    <property type="component" value="Plasmid p_CNU_G2"/>
</dbReference>
<sequence length="292" mass="33810">MPKTATFYIDGAIHSANFDSSPFFKKLNQLARNQGLKTAVFLNKSTSQKVLNFFITSGLSFTTNDKNMADSSLVLISNEKSLKTVKDKGFTNLFIVDEIGEIRHNLFNLLRNEFDVHYFTTNKAFETLILNECTQEDRIFFNGTVFLNRINCIWSSLLVTVDNRDFFRELSNVDLYKQDFLNSDYYILSEPNKPLRLIEIVNNTVKTLSNSDLIIEEQYSLDNSKHNNDNDSILEKLEEFTNINQLVLTELKQMSERFSKLEDKIEENTLNTSNFLASDEFEEEDPLAAFRM</sequence>
<name>A0A6G8I2P8_9STRE</name>
<evidence type="ECO:0000313" key="2">
    <source>
        <dbReference type="EMBL" id="QIM47402.1"/>
    </source>
</evidence>
<evidence type="ECO:0000313" key="3">
    <source>
        <dbReference type="Proteomes" id="UP000503166"/>
    </source>
</evidence>
<dbReference type="AlphaFoldDB" id="A0A6G8I2P8"/>
<dbReference type="RefSeq" id="WP_157328601.1">
    <property type="nucleotide sequence ID" value="NZ_CP046920.1"/>
</dbReference>
<dbReference type="EMBL" id="CP046920">
    <property type="protein sequence ID" value="QIM47402.1"/>
    <property type="molecule type" value="Genomic_DNA"/>
</dbReference>